<dbReference type="OrthoDB" id="294719at2"/>
<dbReference type="KEGG" id="bgok:Pr1d_34520"/>
<accession>A0A5B9QQA8</accession>
<dbReference type="EMBL" id="CP042913">
    <property type="protein sequence ID" value="QEG36143.1"/>
    <property type="molecule type" value="Genomic_DNA"/>
</dbReference>
<dbReference type="AlphaFoldDB" id="A0A5B9QQA8"/>
<sequence>MATRSRELAGFTSSEFGEARLPLPEPIPEAVEAGVFTEAIPGTGAPNEPQVRAITVEYARVLYRLLQDLAYLTECASQGISPDTGRPFPTQQEYVAAFQAMNTEAHRLTDHYRSLIETYACGFGYEAAEALDQSMMQLVDRPIKVPLPKRVPIQQK</sequence>
<gene>
    <name evidence="1" type="ORF">Pr1d_34520</name>
</gene>
<proteinExistence type="predicted"/>
<protein>
    <submittedName>
        <fullName evidence="1">Uncharacterized protein</fullName>
    </submittedName>
</protein>
<evidence type="ECO:0000313" key="1">
    <source>
        <dbReference type="EMBL" id="QEG36143.1"/>
    </source>
</evidence>
<evidence type="ECO:0000313" key="2">
    <source>
        <dbReference type="Proteomes" id="UP000323917"/>
    </source>
</evidence>
<dbReference type="RefSeq" id="WP_148074535.1">
    <property type="nucleotide sequence ID" value="NZ_CP042913.1"/>
</dbReference>
<reference evidence="1 2" key="1">
    <citation type="submission" date="2019-08" db="EMBL/GenBank/DDBJ databases">
        <title>Deep-cultivation of Planctomycetes and their phenomic and genomic characterization uncovers novel biology.</title>
        <authorList>
            <person name="Wiegand S."/>
            <person name="Jogler M."/>
            <person name="Boedeker C."/>
            <person name="Pinto D."/>
            <person name="Vollmers J."/>
            <person name="Rivas-Marin E."/>
            <person name="Kohn T."/>
            <person name="Peeters S.H."/>
            <person name="Heuer A."/>
            <person name="Rast P."/>
            <person name="Oberbeckmann S."/>
            <person name="Bunk B."/>
            <person name="Jeske O."/>
            <person name="Meyerdierks A."/>
            <person name="Storesund J.E."/>
            <person name="Kallscheuer N."/>
            <person name="Luecker S."/>
            <person name="Lage O.M."/>
            <person name="Pohl T."/>
            <person name="Merkel B.J."/>
            <person name="Hornburger P."/>
            <person name="Mueller R.-W."/>
            <person name="Bruemmer F."/>
            <person name="Labrenz M."/>
            <person name="Spormann A.M."/>
            <person name="Op den Camp H."/>
            <person name="Overmann J."/>
            <person name="Amann R."/>
            <person name="Jetten M.S.M."/>
            <person name="Mascher T."/>
            <person name="Medema M.H."/>
            <person name="Devos D.P."/>
            <person name="Kaster A.-K."/>
            <person name="Ovreas L."/>
            <person name="Rohde M."/>
            <person name="Galperin M.Y."/>
            <person name="Jogler C."/>
        </authorList>
    </citation>
    <scope>NUCLEOTIDE SEQUENCE [LARGE SCALE GENOMIC DNA]</scope>
    <source>
        <strain evidence="1 2">Pr1d</strain>
    </source>
</reference>
<keyword evidence="2" id="KW-1185">Reference proteome</keyword>
<dbReference type="Proteomes" id="UP000323917">
    <property type="component" value="Chromosome"/>
</dbReference>
<name>A0A5B9QQA8_9BACT</name>
<organism evidence="1 2">
    <name type="scientific">Bythopirellula goksoeyrii</name>
    <dbReference type="NCBI Taxonomy" id="1400387"/>
    <lineage>
        <taxon>Bacteria</taxon>
        <taxon>Pseudomonadati</taxon>
        <taxon>Planctomycetota</taxon>
        <taxon>Planctomycetia</taxon>
        <taxon>Pirellulales</taxon>
        <taxon>Lacipirellulaceae</taxon>
        <taxon>Bythopirellula</taxon>
    </lineage>
</organism>